<dbReference type="InterPro" id="IPR014729">
    <property type="entry name" value="Rossmann-like_a/b/a_fold"/>
</dbReference>
<proteinExistence type="inferred from homology"/>
<dbReference type="Gene3D" id="1.20.59.20">
    <property type="match status" value="1"/>
</dbReference>
<dbReference type="InterPro" id="IPR012094">
    <property type="entry name" value="tRNA_Ile_lys_synt"/>
</dbReference>
<accession>A0A3P1SFU8</accession>
<comment type="domain">
    <text evidence="7">The N-terminal region contains the highly conserved SGGXDS motif, predicted to be a P-loop motif involved in ATP binding.</text>
</comment>
<dbReference type="PANTHER" id="PTHR43033">
    <property type="entry name" value="TRNA(ILE)-LYSIDINE SYNTHASE-RELATED"/>
    <property type="match status" value="1"/>
</dbReference>
<dbReference type="HAMAP" id="MF_01161">
    <property type="entry name" value="tRNA_Ile_lys_synt"/>
    <property type="match status" value="1"/>
</dbReference>
<dbReference type="InterPro" id="IPR015262">
    <property type="entry name" value="tRNA_Ile_lys_synt_subst-bd"/>
</dbReference>
<evidence type="ECO:0000313" key="10">
    <source>
        <dbReference type="EMBL" id="RRC95800.1"/>
    </source>
</evidence>
<evidence type="ECO:0000256" key="1">
    <source>
        <dbReference type="ARBA" id="ARBA00022490"/>
    </source>
</evidence>
<dbReference type="EC" id="6.3.4.19" evidence="7"/>
<sequence>MLCRCSLRQSRIFPQSTSSPTPPCGVSVSASKNRVTASQLIGSTPAAAVRAISLPVHHCLASWADHSKPAAPPIVLVACSGGADSMALAVSAIDSAHRLGLPIHSVTVDHGLRPGSADEAATVAAYLQEMGACAHRRGPHLEGPSGTFFDEKPIFHLSPDLEGHGPEGDARTLRYGAIARLAHELYEDAGGRSTVLILLGHTMDDQAETVLLRLARGSGVGSLQSMAHTRPFPLTVAPGLVSADSPVEAMLLRPLLGVRRAHTLAFCQELGCPTVDDPTNAIDGPWKSADGSPLRRSAIRHRVLPAIGEALAMDPVPALARTAELARDDNEALEHYASHSFATAVRPLVSNEGNEGAGLALDIETIASLPRALRRRVLRHACVGAGVKAGNLSAEHLMRVDELMTAWKGQGPIHLPQLQVWRTKDSANRPVLCFAPKAPGS</sequence>
<comment type="subcellular location">
    <subcellularLocation>
        <location evidence="7">Cytoplasm</location>
    </subcellularLocation>
</comment>
<comment type="function">
    <text evidence="7">Ligates lysine onto the cytidine present at position 34 of the AUA codon-specific tRNA(Ile) that contains the anticodon CAU, in an ATP-dependent manner. Cytidine is converted to lysidine, thus changing the amino acid specificity of the tRNA from methionine to isoleucine.</text>
</comment>
<dbReference type="AlphaFoldDB" id="A0A3P1SFU8"/>
<dbReference type="OrthoDB" id="5244702at2"/>
<comment type="catalytic activity">
    <reaction evidence="6 7">
        <text>cytidine(34) in tRNA(Ile2) + L-lysine + ATP = lysidine(34) in tRNA(Ile2) + AMP + diphosphate + H(+)</text>
        <dbReference type="Rhea" id="RHEA:43744"/>
        <dbReference type="Rhea" id="RHEA-COMP:10625"/>
        <dbReference type="Rhea" id="RHEA-COMP:10670"/>
        <dbReference type="ChEBI" id="CHEBI:15378"/>
        <dbReference type="ChEBI" id="CHEBI:30616"/>
        <dbReference type="ChEBI" id="CHEBI:32551"/>
        <dbReference type="ChEBI" id="CHEBI:33019"/>
        <dbReference type="ChEBI" id="CHEBI:82748"/>
        <dbReference type="ChEBI" id="CHEBI:83665"/>
        <dbReference type="ChEBI" id="CHEBI:456215"/>
        <dbReference type="EC" id="6.3.4.19"/>
    </reaction>
</comment>
<keyword evidence="4 7" id="KW-0547">Nucleotide-binding</keyword>
<evidence type="ECO:0000256" key="4">
    <source>
        <dbReference type="ARBA" id="ARBA00022741"/>
    </source>
</evidence>
<organism evidence="10 11">
    <name type="scientific">Schaalia canis</name>
    <dbReference type="NCBI Taxonomy" id="100469"/>
    <lineage>
        <taxon>Bacteria</taxon>
        <taxon>Bacillati</taxon>
        <taxon>Actinomycetota</taxon>
        <taxon>Actinomycetes</taxon>
        <taxon>Actinomycetales</taxon>
        <taxon>Actinomycetaceae</taxon>
        <taxon>Schaalia</taxon>
    </lineage>
</organism>
<evidence type="ECO:0000256" key="3">
    <source>
        <dbReference type="ARBA" id="ARBA00022694"/>
    </source>
</evidence>
<name>A0A3P1SFU8_9ACTO</name>
<comment type="caution">
    <text evidence="10">The sequence shown here is derived from an EMBL/GenBank/DDBJ whole genome shotgun (WGS) entry which is preliminary data.</text>
</comment>
<dbReference type="Proteomes" id="UP000280444">
    <property type="component" value="Unassembled WGS sequence"/>
</dbReference>
<evidence type="ECO:0000313" key="11">
    <source>
        <dbReference type="Proteomes" id="UP000280444"/>
    </source>
</evidence>
<feature type="binding site" evidence="7">
    <location>
        <begin position="80"/>
        <end position="85"/>
    </location>
    <ligand>
        <name>ATP</name>
        <dbReference type="ChEBI" id="CHEBI:30616"/>
    </ligand>
</feature>
<dbReference type="InterPro" id="IPR011063">
    <property type="entry name" value="TilS/TtcA_N"/>
</dbReference>
<evidence type="ECO:0000256" key="7">
    <source>
        <dbReference type="HAMAP-Rule" id="MF_01161"/>
    </source>
</evidence>
<dbReference type="EMBL" id="RQZF01000002">
    <property type="protein sequence ID" value="RRC95800.1"/>
    <property type="molecule type" value="Genomic_DNA"/>
</dbReference>
<protein>
    <recommendedName>
        <fullName evidence="7">tRNA(Ile)-lysidine synthase</fullName>
        <ecNumber evidence="7">6.3.4.19</ecNumber>
    </recommendedName>
    <alternativeName>
        <fullName evidence="7">tRNA(Ile)-2-lysyl-cytidine synthase</fullName>
    </alternativeName>
    <alternativeName>
        <fullName evidence="7">tRNA(Ile)-lysidine synthetase</fullName>
    </alternativeName>
</protein>
<dbReference type="NCBIfam" id="TIGR02432">
    <property type="entry name" value="lysidine_TilS_N"/>
    <property type="match status" value="1"/>
</dbReference>
<dbReference type="GO" id="GO:0032267">
    <property type="term" value="F:tRNA(Ile)-lysidine synthase activity"/>
    <property type="evidence" value="ECO:0007669"/>
    <property type="project" value="UniProtKB-EC"/>
</dbReference>
<dbReference type="GO" id="GO:0006400">
    <property type="term" value="P:tRNA modification"/>
    <property type="evidence" value="ECO:0007669"/>
    <property type="project" value="UniProtKB-UniRule"/>
</dbReference>
<evidence type="ECO:0000259" key="8">
    <source>
        <dbReference type="Pfam" id="PF01171"/>
    </source>
</evidence>
<dbReference type="InterPro" id="IPR012795">
    <property type="entry name" value="tRNA_Ile_lys_synt_N"/>
</dbReference>
<dbReference type="Pfam" id="PF01171">
    <property type="entry name" value="ATP_bind_3"/>
    <property type="match status" value="1"/>
</dbReference>
<keyword evidence="2 7" id="KW-0436">Ligase</keyword>
<evidence type="ECO:0000256" key="2">
    <source>
        <dbReference type="ARBA" id="ARBA00022598"/>
    </source>
</evidence>
<keyword evidence="5 7" id="KW-0067">ATP-binding</keyword>
<evidence type="ECO:0000259" key="9">
    <source>
        <dbReference type="Pfam" id="PF09179"/>
    </source>
</evidence>
<dbReference type="PANTHER" id="PTHR43033:SF1">
    <property type="entry name" value="TRNA(ILE)-LYSIDINE SYNTHASE-RELATED"/>
    <property type="match status" value="1"/>
</dbReference>
<keyword evidence="1 7" id="KW-0963">Cytoplasm</keyword>
<dbReference type="SUPFAM" id="SSF82829">
    <property type="entry name" value="MesJ substrate recognition domain-like"/>
    <property type="match status" value="1"/>
</dbReference>
<dbReference type="SUPFAM" id="SSF52402">
    <property type="entry name" value="Adenine nucleotide alpha hydrolases-like"/>
    <property type="match status" value="1"/>
</dbReference>
<dbReference type="CDD" id="cd01992">
    <property type="entry name" value="TilS_N"/>
    <property type="match status" value="1"/>
</dbReference>
<feature type="domain" description="tRNA(Ile)-lysidine/2-thiocytidine synthase N-terminal" evidence="8">
    <location>
        <begin position="75"/>
        <end position="281"/>
    </location>
</feature>
<dbReference type="Gene3D" id="3.40.50.620">
    <property type="entry name" value="HUPs"/>
    <property type="match status" value="1"/>
</dbReference>
<feature type="domain" description="tRNA(Ile)-lysidine synthase substrate-binding" evidence="9">
    <location>
        <begin position="361"/>
        <end position="425"/>
    </location>
</feature>
<dbReference type="GO" id="GO:0005524">
    <property type="term" value="F:ATP binding"/>
    <property type="evidence" value="ECO:0007669"/>
    <property type="project" value="UniProtKB-UniRule"/>
</dbReference>
<keyword evidence="3 7" id="KW-0819">tRNA processing</keyword>
<comment type="similarity">
    <text evidence="7">Belongs to the tRNA(Ile)-lysidine synthase family.</text>
</comment>
<keyword evidence="11" id="KW-1185">Reference proteome</keyword>
<dbReference type="Pfam" id="PF09179">
    <property type="entry name" value="TilS"/>
    <property type="match status" value="1"/>
</dbReference>
<evidence type="ECO:0000256" key="5">
    <source>
        <dbReference type="ARBA" id="ARBA00022840"/>
    </source>
</evidence>
<reference evidence="10 11" key="1">
    <citation type="submission" date="2018-11" db="EMBL/GenBank/DDBJ databases">
        <title>Genomes From Bacteria Associated with the Canine Oral Cavity: a Test Case for Automated Genome-Based Taxonomic Assignment.</title>
        <authorList>
            <person name="Coil D.A."/>
            <person name="Jospin G."/>
            <person name="Darling A.E."/>
            <person name="Wallis C."/>
            <person name="Davis I.J."/>
            <person name="Harris S."/>
            <person name="Eisen J.A."/>
            <person name="Holcombe L.J."/>
            <person name="O'Flynn C."/>
        </authorList>
    </citation>
    <scope>NUCLEOTIDE SEQUENCE [LARGE SCALE GENOMIC DNA]</scope>
    <source>
        <strain evidence="10 11">OH770</strain>
    </source>
</reference>
<evidence type="ECO:0000256" key="6">
    <source>
        <dbReference type="ARBA" id="ARBA00048539"/>
    </source>
</evidence>
<gene>
    <name evidence="7 10" type="primary">tilS</name>
    <name evidence="10" type="ORF">EII11_02710</name>
</gene>
<dbReference type="GO" id="GO:0005737">
    <property type="term" value="C:cytoplasm"/>
    <property type="evidence" value="ECO:0007669"/>
    <property type="project" value="UniProtKB-SubCell"/>
</dbReference>